<evidence type="ECO:0000313" key="11">
    <source>
        <dbReference type="Proteomes" id="UP000274907"/>
    </source>
</evidence>
<reference evidence="10 11" key="1">
    <citation type="submission" date="2018-12" db="EMBL/GenBank/DDBJ databases">
        <title>YIM 101343 draft genome.</title>
        <authorList>
            <person name="Chen X."/>
        </authorList>
    </citation>
    <scope>NUCLEOTIDE SEQUENCE [LARGE SCALE GENOMIC DNA]</scope>
    <source>
        <strain evidence="10 11">YIM 101343</strain>
    </source>
</reference>
<dbReference type="Proteomes" id="UP000274907">
    <property type="component" value="Unassembled WGS sequence"/>
</dbReference>
<feature type="domain" description="ABC3 transporter permease C-terminal" evidence="8">
    <location>
        <begin position="721"/>
        <end position="837"/>
    </location>
</feature>
<evidence type="ECO:0000256" key="1">
    <source>
        <dbReference type="ARBA" id="ARBA00004651"/>
    </source>
</evidence>
<name>A0A430HVG4_9CORY</name>
<dbReference type="Pfam" id="PF02687">
    <property type="entry name" value="FtsX"/>
    <property type="match status" value="2"/>
</dbReference>
<dbReference type="InterPro" id="IPR003838">
    <property type="entry name" value="ABC3_permease_C"/>
</dbReference>
<evidence type="ECO:0000256" key="6">
    <source>
        <dbReference type="ARBA" id="ARBA00038076"/>
    </source>
</evidence>
<comment type="similarity">
    <text evidence="6">Belongs to the ABC-4 integral membrane protein family.</text>
</comment>
<feature type="transmembrane region" description="Helical" evidence="7">
    <location>
        <begin position="302"/>
        <end position="330"/>
    </location>
</feature>
<keyword evidence="11" id="KW-1185">Reference proteome</keyword>
<feature type="domain" description="MacB-like periplasmic core" evidence="9">
    <location>
        <begin position="23"/>
        <end position="195"/>
    </location>
</feature>
<protein>
    <submittedName>
        <fullName evidence="10">FtsX-like permease family protein</fullName>
    </submittedName>
</protein>
<feature type="transmembrane region" description="Helical" evidence="7">
    <location>
        <begin position="252"/>
        <end position="281"/>
    </location>
</feature>
<evidence type="ECO:0000259" key="9">
    <source>
        <dbReference type="Pfam" id="PF12704"/>
    </source>
</evidence>
<keyword evidence="5 7" id="KW-0472">Membrane</keyword>
<feature type="transmembrane region" description="Helical" evidence="7">
    <location>
        <begin position="425"/>
        <end position="445"/>
    </location>
</feature>
<feature type="transmembrane region" description="Helical" evidence="7">
    <location>
        <begin position="479"/>
        <end position="501"/>
    </location>
</feature>
<evidence type="ECO:0000256" key="3">
    <source>
        <dbReference type="ARBA" id="ARBA00022692"/>
    </source>
</evidence>
<dbReference type="GO" id="GO:0022857">
    <property type="term" value="F:transmembrane transporter activity"/>
    <property type="evidence" value="ECO:0007669"/>
    <property type="project" value="TreeGrafter"/>
</dbReference>
<dbReference type="PANTHER" id="PTHR30572">
    <property type="entry name" value="MEMBRANE COMPONENT OF TRANSPORTER-RELATED"/>
    <property type="match status" value="1"/>
</dbReference>
<evidence type="ECO:0000313" key="10">
    <source>
        <dbReference type="EMBL" id="RSZ61491.1"/>
    </source>
</evidence>
<feature type="transmembrane region" description="Helical" evidence="7">
    <location>
        <begin position="400"/>
        <end position="419"/>
    </location>
</feature>
<feature type="transmembrane region" description="Helical" evidence="7">
    <location>
        <begin position="764"/>
        <end position="790"/>
    </location>
</feature>
<dbReference type="OrthoDB" id="9780560at2"/>
<keyword evidence="4 7" id="KW-1133">Transmembrane helix</keyword>
<feature type="domain" description="MacB-like periplasmic core" evidence="9">
    <location>
        <begin position="479"/>
        <end position="686"/>
    </location>
</feature>
<evidence type="ECO:0000259" key="8">
    <source>
        <dbReference type="Pfam" id="PF02687"/>
    </source>
</evidence>
<evidence type="ECO:0000256" key="2">
    <source>
        <dbReference type="ARBA" id="ARBA00022475"/>
    </source>
</evidence>
<dbReference type="EMBL" id="RXHJ01000020">
    <property type="protein sequence ID" value="RSZ61491.1"/>
    <property type="molecule type" value="Genomic_DNA"/>
</dbReference>
<gene>
    <name evidence="10" type="ORF">EAH68_13115</name>
</gene>
<dbReference type="GO" id="GO:0005886">
    <property type="term" value="C:plasma membrane"/>
    <property type="evidence" value="ECO:0007669"/>
    <property type="project" value="UniProtKB-SubCell"/>
</dbReference>
<dbReference type="AlphaFoldDB" id="A0A430HVG4"/>
<feature type="transmembrane region" description="Helical" evidence="7">
    <location>
        <begin position="810"/>
        <end position="828"/>
    </location>
</feature>
<proteinExistence type="inferred from homology"/>
<dbReference type="InterPro" id="IPR025857">
    <property type="entry name" value="MacB_PCD"/>
</dbReference>
<comment type="subcellular location">
    <subcellularLocation>
        <location evidence="1">Cell membrane</location>
        <topology evidence="1">Multi-pass membrane protein</topology>
    </subcellularLocation>
</comment>
<dbReference type="RefSeq" id="WP_126121792.1">
    <property type="nucleotide sequence ID" value="NZ_RXHJ01000020.1"/>
</dbReference>
<sequence length="843" mass="87845">MTSLPILQKISLRSIAAHRLRLIMTVLAVVLGTSFVSGGFILTASLSKAFDDITAASYEGSDVVLNSTPDHRLTRAMGEEIEALPGVEKVETTDIQPVVIIGPDDAPYQSGGAGSWLLPFTQPEATTTGGVTIIAGRAPEESTEAVVNTAAAERAGISLGDTITVIDTSKRTDFEIVGLTELPTATGGWAGVQIAEELYRTEFTDGVSTDRILVRGEVSRDALAARYPGFDILTSEEASAQDSEQISSLLAFFTYILVAFGLIALLVGTFIISNTFSMIVAQRTREFALLRAIGMSRPQLTSSVLVEAAFIGVLGSVLGIGVGIGLVRLIVTAMEAFGLGFPDSGLGLDAASILVPLGVGIVVTLLSAWVPARRAGAIRPVQAMRSGEQSSTQPVGARSILGGVLAVAGVVATVTAAFMTDWSTTTRAVLTGIGALTLILGALLLQAGLARGIFTARTPFRAVVPLLARTSLARNPRRTAATAFALTLGVALVSAVGILGASMKLSVYGSIDEEMRAQTVVSTGLLSTQGIPGQVADEISAIDGVDAVVPSLWAPLSVAGRTGTTSAAGAVSNVLTVDPTLALRLEILGGGFADLTTAPGAGLSKTVARELGVSVGDLVEIASPVSVASLEVPVRVIWADSAAYTPVAVTEAAAEQILPDRSSWIMQDLFVTFTDGADEAEMHEQVLSTTDPYGVLQVLTKEEYRLASAEQIDQLLALVYALLALSVIIAVLGIINTLALSIMERRREFGMLRAVGMQRSQIRRMVTIESIHIAGLGATAGIILGVWLGWCFVRALADQGITRWAIPWDQMAVVLVAAVVVGVLAAIWPARQAAATDPLEAVG</sequence>
<keyword evidence="3 7" id="KW-0812">Transmembrane</keyword>
<dbReference type="PANTHER" id="PTHR30572:SF4">
    <property type="entry name" value="ABC TRANSPORTER PERMEASE YTRF"/>
    <property type="match status" value="1"/>
</dbReference>
<dbReference type="Pfam" id="PF12704">
    <property type="entry name" value="MacB_PCD"/>
    <property type="match status" value="2"/>
</dbReference>
<comment type="caution">
    <text evidence="10">The sequence shown here is derived from an EMBL/GenBank/DDBJ whole genome shotgun (WGS) entry which is preliminary data.</text>
</comment>
<keyword evidence="2" id="KW-1003">Cell membrane</keyword>
<feature type="transmembrane region" description="Helical" evidence="7">
    <location>
        <begin position="350"/>
        <end position="370"/>
    </location>
</feature>
<feature type="transmembrane region" description="Helical" evidence="7">
    <location>
        <begin position="20"/>
        <end position="42"/>
    </location>
</feature>
<organism evidence="10 11">
    <name type="scientific">Corynebacterium hylobatis</name>
    <dbReference type="NCBI Taxonomy" id="1859290"/>
    <lineage>
        <taxon>Bacteria</taxon>
        <taxon>Bacillati</taxon>
        <taxon>Actinomycetota</taxon>
        <taxon>Actinomycetes</taxon>
        <taxon>Mycobacteriales</taxon>
        <taxon>Corynebacteriaceae</taxon>
        <taxon>Corynebacterium</taxon>
    </lineage>
</organism>
<evidence type="ECO:0000256" key="7">
    <source>
        <dbReference type="SAM" id="Phobius"/>
    </source>
</evidence>
<accession>A0A430HVG4</accession>
<feature type="domain" description="ABC3 transporter permease C-terminal" evidence="8">
    <location>
        <begin position="259"/>
        <end position="376"/>
    </location>
</feature>
<dbReference type="InterPro" id="IPR050250">
    <property type="entry name" value="Macrolide_Exporter_MacB"/>
</dbReference>
<feature type="transmembrane region" description="Helical" evidence="7">
    <location>
        <begin position="715"/>
        <end position="743"/>
    </location>
</feature>
<evidence type="ECO:0000256" key="4">
    <source>
        <dbReference type="ARBA" id="ARBA00022989"/>
    </source>
</evidence>
<evidence type="ECO:0000256" key="5">
    <source>
        <dbReference type="ARBA" id="ARBA00023136"/>
    </source>
</evidence>